<evidence type="ECO:0000313" key="1">
    <source>
        <dbReference type="EMBL" id="SMC56442.1"/>
    </source>
</evidence>
<dbReference type="Proteomes" id="UP000192418">
    <property type="component" value="Unassembled WGS sequence"/>
</dbReference>
<sequence length="191" mass="20552">MTPLILNSMEDNCNPAAAHLVVSLKEYARNLYETRQLLCSEAVLVALNKGLNGGLTEEQAVAMAAPFCVAMGDSGCLCGALSGAVLGAGLFIGNSRPYSHRREMRKSGLALHNAFKAANGATCCRVLSRKVKHDKKAHFKQCAGLTADATEMAALLILDKRPELLQAFDSPVTLKKHGRLGGMMAYLSRWF</sequence>
<dbReference type="STRING" id="1121400.SAMN02746065_104203"/>
<organism evidence="1 2">
    <name type="scientific">Desulfocicer vacuolatum DSM 3385</name>
    <dbReference type="NCBI Taxonomy" id="1121400"/>
    <lineage>
        <taxon>Bacteria</taxon>
        <taxon>Pseudomonadati</taxon>
        <taxon>Thermodesulfobacteriota</taxon>
        <taxon>Desulfobacteria</taxon>
        <taxon>Desulfobacterales</taxon>
        <taxon>Desulfobacteraceae</taxon>
        <taxon>Desulfocicer</taxon>
    </lineage>
</organism>
<evidence type="ECO:0000313" key="2">
    <source>
        <dbReference type="Proteomes" id="UP000192418"/>
    </source>
</evidence>
<dbReference type="AlphaFoldDB" id="A0A1W2A7K0"/>
<proteinExistence type="predicted"/>
<name>A0A1W2A7K0_9BACT</name>
<dbReference type="OrthoDB" id="3192408at2"/>
<dbReference type="SUPFAM" id="SSF48695">
    <property type="entry name" value="Multiheme cytochromes"/>
    <property type="match status" value="1"/>
</dbReference>
<dbReference type="RefSeq" id="WP_139795725.1">
    <property type="nucleotide sequence ID" value="NZ_FWXY01000004.1"/>
</dbReference>
<reference evidence="1 2" key="1">
    <citation type="submission" date="2017-04" db="EMBL/GenBank/DDBJ databases">
        <authorList>
            <person name="Afonso C.L."/>
            <person name="Miller P.J."/>
            <person name="Scott M.A."/>
            <person name="Spackman E."/>
            <person name="Goraichik I."/>
            <person name="Dimitrov K.M."/>
            <person name="Suarez D.L."/>
            <person name="Swayne D.E."/>
        </authorList>
    </citation>
    <scope>NUCLEOTIDE SEQUENCE [LARGE SCALE GENOMIC DNA]</scope>
    <source>
        <strain evidence="1 2">DSM 3385</strain>
    </source>
</reference>
<dbReference type="NCBIfam" id="TIGR01909">
    <property type="entry name" value="C_GCAxxG_C_C"/>
    <property type="match status" value="1"/>
</dbReference>
<dbReference type="Pfam" id="PF09719">
    <property type="entry name" value="C_GCAxxG_C_C"/>
    <property type="match status" value="1"/>
</dbReference>
<dbReference type="EMBL" id="FWXY01000004">
    <property type="protein sequence ID" value="SMC56442.1"/>
    <property type="molecule type" value="Genomic_DNA"/>
</dbReference>
<accession>A0A1W2A7K0</accession>
<gene>
    <name evidence="1" type="ORF">SAMN02746065_104203</name>
</gene>
<keyword evidence="2" id="KW-1185">Reference proteome</keyword>
<dbReference type="InterPro" id="IPR010181">
    <property type="entry name" value="CGCAxxGCC_motif"/>
</dbReference>
<protein>
    <submittedName>
        <fullName evidence="1">C_GCAxxG_C_C family probable redox protein</fullName>
    </submittedName>
</protein>
<dbReference type="InterPro" id="IPR036280">
    <property type="entry name" value="Multihaem_cyt_sf"/>
</dbReference>